<gene>
    <name evidence="1" type="ORF">CTKZ_17290</name>
</gene>
<organism evidence="1 2">
    <name type="scientific">Cellulomonas algicola</name>
    <dbReference type="NCBI Taxonomy" id="2071633"/>
    <lineage>
        <taxon>Bacteria</taxon>
        <taxon>Bacillati</taxon>
        <taxon>Actinomycetota</taxon>
        <taxon>Actinomycetes</taxon>
        <taxon>Micrococcales</taxon>
        <taxon>Cellulomonadaceae</taxon>
        <taxon>Cellulomonas</taxon>
    </lineage>
</organism>
<reference evidence="1 2" key="1">
    <citation type="submission" date="2018-11" db="EMBL/GenBank/DDBJ databases">
        <title>Draft genome sequence of Cellulomonas takizawaensis strain TKZ-21.</title>
        <authorList>
            <person name="Yamamura H."/>
            <person name="Hayashi T."/>
            <person name="Hamada M."/>
            <person name="Serisawa Y."/>
            <person name="Matsuyama K."/>
            <person name="Nakagawa Y."/>
            <person name="Otoguro M."/>
            <person name="Yanagida F."/>
            <person name="Hayakawa M."/>
        </authorList>
    </citation>
    <scope>NUCLEOTIDE SEQUENCE [LARGE SCALE GENOMIC DNA]</scope>
    <source>
        <strain evidence="1 2">TKZ-21</strain>
    </source>
</reference>
<protein>
    <submittedName>
        <fullName evidence="1">Uncharacterized protein</fullName>
    </submittedName>
</protein>
<dbReference type="OrthoDB" id="7058344at2"/>
<evidence type="ECO:0000313" key="2">
    <source>
        <dbReference type="Proteomes" id="UP000288246"/>
    </source>
</evidence>
<dbReference type="Pfam" id="PF20012">
    <property type="entry name" value="GAP1-N1"/>
    <property type="match status" value="1"/>
</dbReference>
<accession>A0A401UZP8</accession>
<dbReference type="AlphaFoldDB" id="A0A401UZP8"/>
<evidence type="ECO:0000313" key="1">
    <source>
        <dbReference type="EMBL" id="GCD20167.1"/>
    </source>
</evidence>
<dbReference type="RefSeq" id="WP_124342684.1">
    <property type="nucleotide sequence ID" value="NZ_BHYL01000124.1"/>
</dbReference>
<name>A0A401UZP8_9CELL</name>
<dbReference type="Proteomes" id="UP000288246">
    <property type="component" value="Unassembled WGS sequence"/>
</dbReference>
<dbReference type="EMBL" id="BHYL01000124">
    <property type="protein sequence ID" value="GCD20167.1"/>
    <property type="molecule type" value="Genomic_DNA"/>
</dbReference>
<sequence>MTQFHLARFGNKSGAHDLLGHSGVEGSVLTAIVWRTDAPALSEGLGLEPFVSAYRLNDNFIVGSTVVDLEADRAGMVVTTAAVVPIAAAEMLDVDTLWSTINGSVSVESPLDAARFVLGAAEPCLHTHPAGAKAAASALIAKGQVVWAGKGFRDAVTCLWAHLRPEDRTRLVVGAAAHPDRISVPNERESLRFIKTAASVLPRWAGWPTASSDSAEVADPVRDAMFGDDGGIADGLAIQLGLGRVQFASWRHLAAAATLLDRLPTLDHEAARALLQLLGLLQPDPEKGVGLKDAGMEHLSSLTALASFVDVRGLRGLPWHAYRSGVRRRLFDIWATATVPDRSRTAEVIAAATSLQSEPSDAFLAELGSATSAAIEDVHLERLVAATLTMTDGPDALTWFVNARTPHAIDYAILSSFSAGTPVPEWLRTSAQELRLPIGHAFSVPATDPVAAWREQLALLPRDESADDILAARTGEAGVVTAAVALGDSKLLERAARLAVADPSLLGDGDVNDVSFRTLWFAVARAGGDPWASVRPADAVVPLLDLILAGEHVEPRALESLSRTTSASIATYSRRSSVWSKLPSTAVVGFKEATAQTIARSFRPGGEVIEQPLVAAILSSDLLASVSRESATQALILLSCIREATAYNAIIVIENATFTTSEQATLGNLVRTRGWRLAAERIVALSGVRADLTRAAATVDSMFGFFDRLAKYVKSGSPVLPKVTRSEILDALTTVAAQLYKQGPLTDAVWDRAGGDDADLVSGKTGRLIWGRALQDVLAGRKGAPSLSDLLATMLKDYPSNQQLLALSKTIENGPKDDR</sequence>
<comment type="caution">
    <text evidence="1">The sequence shown here is derived from an EMBL/GenBank/DDBJ whole genome shotgun (WGS) entry which is preliminary data.</text>
</comment>
<keyword evidence="2" id="KW-1185">Reference proteome</keyword>
<proteinExistence type="predicted"/>